<feature type="binding site" evidence="9">
    <location>
        <position position="260"/>
    </location>
    <ligand>
        <name>succinyl-CoA</name>
        <dbReference type="ChEBI" id="CHEBI:57292"/>
    </ligand>
</feature>
<comment type="catalytic activity">
    <reaction evidence="9">
        <text>(S)-2,3,4,5-tetrahydrodipicolinate + succinyl-CoA + H2O = (S)-2-succinylamino-6-oxoheptanedioate + CoA</text>
        <dbReference type="Rhea" id="RHEA:17325"/>
        <dbReference type="ChEBI" id="CHEBI:15377"/>
        <dbReference type="ChEBI" id="CHEBI:15685"/>
        <dbReference type="ChEBI" id="CHEBI:16845"/>
        <dbReference type="ChEBI" id="CHEBI:57287"/>
        <dbReference type="ChEBI" id="CHEBI:57292"/>
        <dbReference type="EC" id="2.3.1.117"/>
    </reaction>
</comment>
<dbReference type="InterPro" id="IPR011004">
    <property type="entry name" value="Trimer_LpxA-like_sf"/>
</dbReference>
<dbReference type="AlphaFoldDB" id="A0AAJ1BAA4"/>
<feature type="domain" description="2,3,4,5-tetrahydropyridine-2,6-dicarboxylate N-succinyltransferase middle" evidence="10">
    <location>
        <begin position="104"/>
        <end position="144"/>
    </location>
</feature>
<evidence type="ECO:0000256" key="5">
    <source>
        <dbReference type="ARBA" id="ARBA00022842"/>
    </source>
</evidence>
<sequence length="327" mass="34487">MSERKARGVGLATVSETGQTLDVWYPRPYLGDQPNESDAELIEKLSQIEGRDDGRGVNRTATVVTIDLDESARSTADAYLRLHLLSHRLVKPNTINLDGIFARLPTVAWTTEGPCAVEDFENTRMRMRLSFGHPIHLLSVDKFPPMVNYIIPSGVRIADGAKVRLGAYLAPGTTVMHAAFVNFNAGTLGACLIEGRVAQGVVIDDGSDIGGGASTATTVSSQTGKQISLGKRCLLGANSGLGIALGDDCVVEAGLNLTAGTKVSVLPHAGVAPTAEGYFAEPVVVAASELSGVSDVIFRRNSQSGRVEALPRAGKEIKLPATSRINP</sequence>
<evidence type="ECO:0000313" key="12">
    <source>
        <dbReference type="Proteomes" id="UP001200537"/>
    </source>
</evidence>
<dbReference type="Gene3D" id="2.160.10.10">
    <property type="entry name" value="Hexapeptide repeat proteins"/>
    <property type="match status" value="1"/>
</dbReference>
<evidence type="ECO:0000256" key="1">
    <source>
        <dbReference type="ARBA" id="ARBA00022490"/>
    </source>
</evidence>
<dbReference type="EC" id="2.3.1.117" evidence="9"/>
<comment type="similarity">
    <text evidence="9">Belongs to the type 2 tetrahydrodipicolinate N-succinyltransferase family.</text>
</comment>
<feature type="binding site" evidence="9">
    <location>
        <begin position="299"/>
        <end position="302"/>
    </location>
    <ligand>
        <name>succinyl-CoA</name>
        <dbReference type="ChEBI" id="CHEBI:57292"/>
    </ligand>
</feature>
<dbReference type="Gene3D" id="3.30.70.2010">
    <property type="match status" value="1"/>
</dbReference>
<evidence type="ECO:0000256" key="7">
    <source>
        <dbReference type="ARBA" id="ARBA00023154"/>
    </source>
</evidence>
<feature type="binding site" evidence="9">
    <location>
        <position position="211"/>
    </location>
    <ligand>
        <name>succinyl-CoA</name>
        <dbReference type="ChEBI" id="CHEBI:57292"/>
    </ligand>
</feature>
<dbReference type="GO" id="GO:0046872">
    <property type="term" value="F:metal ion binding"/>
    <property type="evidence" value="ECO:0007669"/>
    <property type="project" value="UniProtKB-KW"/>
</dbReference>
<accession>A0AAJ1BAA4</accession>
<feature type="binding site" evidence="9">
    <location>
        <position position="196"/>
    </location>
    <ligand>
        <name>succinyl-CoA</name>
        <dbReference type="ChEBI" id="CHEBI:57292"/>
    </ligand>
</feature>
<proteinExistence type="inferred from homology"/>
<comment type="subunit">
    <text evidence="9">Homotrimer.</text>
</comment>
<dbReference type="NCBIfam" id="TIGR03535">
    <property type="entry name" value="DapD_actino"/>
    <property type="match status" value="1"/>
</dbReference>
<comment type="pathway">
    <text evidence="9">Amino-acid biosynthesis; L-lysine biosynthesis via DAP pathway; LL-2,6-diaminopimelate from (S)-tetrahydrodipicolinate (succinylase route): step 1/3.</text>
</comment>
<comment type="caution">
    <text evidence="11">The sequence shown here is derived from an EMBL/GenBank/DDBJ whole genome shotgun (WGS) entry which is preliminary data.</text>
</comment>
<dbReference type="Pfam" id="PF14602">
    <property type="entry name" value="Hexapep_2"/>
    <property type="match status" value="1"/>
</dbReference>
<keyword evidence="1 9" id="KW-0963">Cytoplasm</keyword>
<name>A0AAJ1BAA4_9ACTO</name>
<feature type="binding site" evidence="9">
    <location>
        <position position="237"/>
    </location>
    <ligand>
        <name>succinyl-CoA</name>
        <dbReference type="ChEBI" id="CHEBI:57292"/>
    </ligand>
</feature>
<dbReference type="RefSeq" id="WP_238127518.1">
    <property type="nucleotide sequence ID" value="NZ_JAHAJB010000004.1"/>
</dbReference>
<comment type="caution">
    <text evidence="9">Lacks conserved residue(s) required for the propagation of feature annotation.</text>
</comment>
<dbReference type="GO" id="GO:0008666">
    <property type="term" value="F:2,3,4,5-tetrahydropyridine-2,6-dicarboxylate N-succinyltransferase activity"/>
    <property type="evidence" value="ECO:0007669"/>
    <property type="project" value="UniProtKB-UniRule"/>
</dbReference>
<keyword evidence="2 9" id="KW-0028">Amino-acid biosynthesis</keyword>
<protein>
    <recommendedName>
        <fullName evidence="9">2,3,4,5-tetrahydropyridine-2,6-dicarboxylate N-succinyltransferase</fullName>
        <ecNumber evidence="9">2.3.1.117</ecNumber>
    </recommendedName>
    <alternativeName>
        <fullName evidence="9">Tetrahydrodipicolinate N-succinyltransferase</fullName>
        <shortName evidence="9">THDP succinyltransferase</shortName>
        <shortName evidence="9">THP succinyltransferase</shortName>
    </alternativeName>
    <alternativeName>
        <fullName evidence="9">Tetrahydropicolinate succinylase</fullName>
    </alternativeName>
</protein>
<dbReference type="GO" id="GO:0005737">
    <property type="term" value="C:cytoplasm"/>
    <property type="evidence" value="ECO:0007669"/>
    <property type="project" value="UniProtKB-SubCell"/>
</dbReference>
<keyword evidence="7 9" id="KW-0457">Lysine biosynthesis</keyword>
<evidence type="ECO:0000256" key="9">
    <source>
        <dbReference type="HAMAP-Rule" id="MF_02122"/>
    </source>
</evidence>
<reference evidence="11" key="1">
    <citation type="submission" date="2022-01" db="EMBL/GenBank/DDBJ databases">
        <title>Collection of gut derived symbiotic bacterial strains cultured from healthy donors.</title>
        <authorList>
            <person name="Lin H."/>
            <person name="Kohout C."/>
            <person name="Waligurski E."/>
            <person name="Pamer E.G."/>
        </authorList>
    </citation>
    <scope>NUCLEOTIDE SEQUENCE</scope>
    <source>
        <strain evidence="11">DFI.7.46</strain>
    </source>
</reference>
<evidence type="ECO:0000256" key="3">
    <source>
        <dbReference type="ARBA" id="ARBA00022679"/>
    </source>
</evidence>
<evidence type="ECO:0000259" key="10">
    <source>
        <dbReference type="Pfam" id="PF14789"/>
    </source>
</evidence>
<evidence type="ECO:0000313" key="11">
    <source>
        <dbReference type="EMBL" id="MCG4617232.1"/>
    </source>
</evidence>
<keyword evidence="4" id="KW-0479">Metal-binding</keyword>
<evidence type="ECO:0000256" key="8">
    <source>
        <dbReference type="ARBA" id="ARBA00023315"/>
    </source>
</evidence>
<feature type="binding site" evidence="9">
    <location>
        <begin position="252"/>
        <end position="253"/>
    </location>
    <ligand>
        <name>succinyl-CoA</name>
        <dbReference type="ChEBI" id="CHEBI:57292"/>
    </ligand>
</feature>
<comment type="subcellular location">
    <subcellularLocation>
        <location evidence="9">Cytoplasm</location>
    </subcellularLocation>
</comment>
<feature type="binding site" evidence="9">
    <location>
        <position position="214"/>
    </location>
    <ligand>
        <name>succinyl-CoA</name>
        <dbReference type="ChEBI" id="CHEBI:57292"/>
    </ligand>
</feature>
<dbReference type="Proteomes" id="UP001200537">
    <property type="component" value="Unassembled WGS sequence"/>
</dbReference>
<comment type="function">
    <text evidence="9">Catalyzes the conversion of the cyclic tetrahydrodipicolinate (THDP) into the acyclic N-succinyl-L-2-amino-6-oxopimelate using succinyl-CoA.</text>
</comment>
<dbReference type="Gene3D" id="3.30.60.70">
    <property type="entry name" value="Trimeric LpxA-like enzymes"/>
    <property type="match status" value="1"/>
</dbReference>
<dbReference type="SUPFAM" id="SSF51161">
    <property type="entry name" value="Trimeric LpxA-like enzymes"/>
    <property type="match status" value="1"/>
</dbReference>
<dbReference type="GO" id="GO:0019877">
    <property type="term" value="P:diaminopimelate biosynthetic process"/>
    <property type="evidence" value="ECO:0007669"/>
    <property type="project" value="UniProtKB-UniRule"/>
</dbReference>
<evidence type="ECO:0000256" key="4">
    <source>
        <dbReference type="ARBA" id="ARBA00022723"/>
    </source>
</evidence>
<dbReference type="HAMAP" id="MF_02122">
    <property type="entry name" value="DapD_type2"/>
    <property type="match status" value="1"/>
</dbReference>
<keyword evidence="5" id="KW-0460">Magnesium</keyword>
<dbReference type="InterPro" id="IPR038361">
    <property type="entry name" value="THDPS_M_sf"/>
</dbReference>
<dbReference type="InterPro" id="IPR001451">
    <property type="entry name" value="Hexapep"/>
</dbReference>
<organism evidence="11 12">
    <name type="scientific">Varibaculum cambriense</name>
    <dbReference type="NCBI Taxonomy" id="184870"/>
    <lineage>
        <taxon>Bacteria</taxon>
        <taxon>Bacillati</taxon>
        <taxon>Actinomycetota</taxon>
        <taxon>Actinomycetes</taxon>
        <taxon>Actinomycetales</taxon>
        <taxon>Actinomycetaceae</taxon>
        <taxon>Varibaculum</taxon>
    </lineage>
</organism>
<keyword evidence="6 9" id="KW-0220">Diaminopimelate biosynthesis</keyword>
<dbReference type="InterPro" id="IPR032784">
    <property type="entry name" value="THDPS_M"/>
</dbReference>
<keyword evidence="8 9" id="KW-0012">Acyltransferase</keyword>
<dbReference type="CDD" id="cd04649">
    <property type="entry name" value="LbH_THP_succinylT_putative"/>
    <property type="match status" value="1"/>
</dbReference>
<dbReference type="InterPro" id="IPR019875">
    <property type="entry name" value="DapD_actinobacteria"/>
</dbReference>
<keyword evidence="3 9" id="KW-0808">Transferase</keyword>
<evidence type="ECO:0000256" key="2">
    <source>
        <dbReference type="ARBA" id="ARBA00022605"/>
    </source>
</evidence>
<dbReference type="InterPro" id="IPR026586">
    <property type="entry name" value="Type2_DapD"/>
</dbReference>
<evidence type="ECO:0000256" key="6">
    <source>
        <dbReference type="ARBA" id="ARBA00022915"/>
    </source>
</evidence>
<gene>
    <name evidence="9 11" type="primary">dapD</name>
    <name evidence="11" type="ORF">L0M99_01805</name>
</gene>
<dbReference type="Pfam" id="PF14789">
    <property type="entry name" value="THDPS_M"/>
    <property type="match status" value="1"/>
</dbReference>
<feature type="active site" description="Acyl-anhydride intermediate" evidence="9">
    <location>
        <position position="194"/>
    </location>
</feature>
<dbReference type="GO" id="GO:0009089">
    <property type="term" value="P:lysine biosynthetic process via diaminopimelate"/>
    <property type="evidence" value="ECO:0007669"/>
    <property type="project" value="UniProtKB-UniRule"/>
</dbReference>
<dbReference type="EMBL" id="JAKNHJ010000003">
    <property type="protein sequence ID" value="MCG4617232.1"/>
    <property type="molecule type" value="Genomic_DNA"/>
</dbReference>